<name>A0A836FL88_9TRYP</name>
<dbReference type="Proteomes" id="UP000674143">
    <property type="component" value="Unassembled WGS sequence"/>
</dbReference>
<evidence type="ECO:0000313" key="3">
    <source>
        <dbReference type="Proteomes" id="UP000674143"/>
    </source>
</evidence>
<dbReference type="AlphaFoldDB" id="A0A836FL88"/>
<dbReference type="KEGG" id="loi:92356146"/>
<sequence length="254" mass="27673">MASKPPCMAMLSSTSMSHYLQQAAEDDIVCAFGPDYFHGARTGACVGYMISATLCWHTFRLLKEDQRQVDFLAGLKQGQRNIHFSSWTLLRGLHTQPMLTIGCVALATTSAMKCFKCFLANLRCREFFMDDMQFSMLNELSETDAEAAALLARLTHDVTGSNAAAHGASHKCPQEHNKGRQTEASAPGNPPSASTVRDLLHAHTSAAGGGQLPFLHRAPTYYDGVAVAFLGSVLDCYLPQKPVQTYYSMRAGIS</sequence>
<reference evidence="3" key="2">
    <citation type="journal article" date="2021" name="Sci. Data">
        <title>Chromosome-scale genome sequencing, assembly and annotation of six genomes from subfamily Leishmaniinae.</title>
        <authorList>
            <person name="Almutairi H."/>
            <person name="Urbaniak M.D."/>
            <person name="Bates M.D."/>
            <person name="Jariyapan N."/>
            <person name="Kwakye-Nuako G."/>
            <person name="Thomaz Soccol V."/>
            <person name="Al-Salem W.S."/>
            <person name="Dillon R.J."/>
            <person name="Bates P.A."/>
            <person name="Gatherer D."/>
        </authorList>
    </citation>
    <scope>NUCLEOTIDE SEQUENCE [LARGE SCALE GENOMIC DNA]</scope>
</reference>
<organism evidence="2 3">
    <name type="scientific">Leishmania orientalis</name>
    <dbReference type="NCBI Taxonomy" id="2249476"/>
    <lineage>
        <taxon>Eukaryota</taxon>
        <taxon>Discoba</taxon>
        <taxon>Euglenozoa</taxon>
        <taxon>Kinetoplastea</taxon>
        <taxon>Metakinetoplastina</taxon>
        <taxon>Trypanosomatida</taxon>
        <taxon>Trypanosomatidae</taxon>
        <taxon>Leishmaniinae</taxon>
        <taxon>Leishmania</taxon>
    </lineage>
</organism>
<feature type="compositionally biased region" description="Basic and acidic residues" evidence="1">
    <location>
        <begin position="172"/>
        <end position="181"/>
    </location>
</feature>
<comment type="caution">
    <text evidence="2">The sequence shown here is derived from an EMBL/GenBank/DDBJ whole genome shotgun (WGS) entry which is preliminary data.</text>
</comment>
<accession>A0A836FL88</accession>
<evidence type="ECO:0000256" key="1">
    <source>
        <dbReference type="SAM" id="MobiDB-lite"/>
    </source>
</evidence>
<evidence type="ECO:0000313" key="2">
    <source>
        <dbReference type="EMBL" id="KAG5464682.1"/>
    </source>
</evidence>
<proteinExistence type="predicted"/>
<dbReference type="RefSeq" id="XP_067058313.1">
    <property type="nucleotide sequence ID" value="XM_067202212.1"/>
</dbReference>
<dbReference type="GeneID" id="92356146"/>
<feature type="region of interest" description="Disordered" evidence="1">
    <location>
        <begin position="163"/>
        <end position="195"/>
    </location>
</feature>
<protein>
    <submittedName>
        <fullName evidence="2">Uncharacterized protein</fullName>
    </submittedName>
</protein>
<dbReference type="EMBL" id="JAFHLR010000036">
    <property type="protein sequence ID" value="KAG5464682.1"/>
    <property type="molecule type" value="Genomic_DNA"/>
</dbReference>
<gene>
    <name evidence="2" type="ORF">LSCM4_00122</name>
</gene>
<keyword evidence="3" id="KW-1185">Reference proteome</keyword>
<reference evidence="3" key="1">
    <citation type="journal article" date="2021" name="Microbiol. Resour. Announc.">
        <title>LGAAP: Leishmaniinae Genome Assembly and Annotation Pipeline.</title>
        <authorList>
            <person name="Almutairi H."/>
            <person name="Urbaniak M.D."/>
            <person name="Bates M.D."/>
            <person name="Jariyapan N."/>
            <person name="Kwakye-Nuako G."/>
            <person name="Thomaz-Soccol V."/>
            <person name="Al-Salem W.S."/>
            <person name="Dillon R.J."/>
            <person name="Bates P.A."/>
            <person name="Gatherer D."/>
        </authorList>
    </citation>
    <scope>NUCLEOTIDE SEQUENCE [LARGE SCALE GENOMIC DNA]</scope>
</reference>